<name>A0A840UIQ2_9GAMM</name>
<evidence type="ECO:0000256" key="3">
    <source>
        <dbReference type="ARBA" id="ARBA00049244"/>
    </source>
</evidence>
<dbReference type="EMBL" id="JACHFE010000002">
    <property type="protein sequence ID" value="MBB5320658.1"/>
    <property type="molecule type" value="Genomic_DNA"/>
</dbReference>
<dbReference type="SUPFAM" id="SSF52540">
    <property type="entry name" value="P-loop containing nucleoside triphosphate hydrolases"/>
    <property type="match status" value="1"/>
</dbReference>
<keyword evidence="5" id="KW-1185">Reference proteome</keyword>
<dbReference type="EC" id="2.7.7.7" evidence="1"/>
<dbReference type="GO" id="GO:0006261">
    <property type="term" value="P:DNA-templated DNA replication"/>
    <property type="evidence" value="ECO:0007669"/>
    <property type="project" value="TreeGrafter"/>
</dbReference>
<organism evidence="4 5">
    <name type="scientific">Marinobacter oulmenensis</name>
    <dbReference type="NCBI Taxonomy" id="643747"/>
    <lineage>
        <taxon>Bacteria</taxon>
        <taxon>Pseudomonadati</taxon>
        <taxon>Pseudomonadota</taxon>
        <taxon>Gammaproteobacteria</taxon>
        <taxon>Pseudomonadales</taxon>
        <taxon>Marinobacteraceae</taxon>
        <taxon>Marinobacter</taxon>
    </lineage>
</organism>
<keyword evidence="4" id="KW-0808">Transferase</keyword>
<dbReference type="GO" id="GO:0003887">
    <property type="term" value="F:DNA-directed DNA polymerase activity"/>
    <property type="evidence" value="ECO:0007669"/>
    <property type="project" value="UniProtKB-KW"/>
</dbReference>
<dbReference type="Gene3D" id="3.40.50.300">
    <property type="entry name" value="P-loop containing nucleotide triphosphate hydrolases"/>
    <property type="match status" value="1"/>
</dbReference>
<dbReference type="PANTHER" id="PTHR11669">
    <property type="entry name" value="REPLICATION FACTOR C / DNA POLYMERASE III GAMMA-TAU SUBUNIT"/>
    <property type="match status" value="1"/>
</dbReference>
<evidence type="ECO:0000313" key="5">
    <source>
        <dbReference type="Proteomes" id="UP000591735"/>
    </source>
</evidence>
<protein>
    <recommendedName>
        <fullName evidence="1">DNA-directed DNA polymerase</fullName>
        <ecNumber evidence="1">2.7.7.7</ecNumber>
    </recommendedName>
</protein>
<dbReference type="RefSeq" id="WP_183700637.1">
    <property type="nucleotide sequence ID" value="NZ_JACHFE010000002.1"/>
</dbReference>
<dbReference type="AlphaFoldDB" id="A0A840UIQ2"/>
<dbReference type="GO" id="GO:0009360">
    <property type="term" value="C:DNA polymerase III complex"/>
    <property type="evidence" value="ECO:0007669"/>
    <property type="project" value="TreeGrafter"/>
</dbReference>
<evidence type="ECO:0000313" key="4">
    <source>
        <dbReference type="EMBL" id="MBB5320658.1"/>
    </source>
</evidence>
<dbReference type="InterPro" id="IPR027417">
    <property type="entry name" value="P-loop_NTPase"/>
</dbReference>
<keyword evidence="2" id="KW-0239">DNA-directed DNA polymerase</keyword>
<evidence type="ECO:0000256" key="2">
    <source>
        <dbReference type="ARBA" id="ARBA00022932"/>
    </source>
</evidence>
<comment type="caution">
    <text evidence="4">The sequence shown here is derived from an EMBL/GenBank/DDBJ whole genome shotgun (WGS) entry which is preliminary data.</text>
</comment>
<reference evidence="4 5" key="1">
    <citation type="submission" date="2020-08" db="EMBL/GenBank/DDBJ databases">
        <title>Genomic Encyclopedia of Type Strains, Phase IV (KMG-IV): sequencing the most valuable type-strain genomes for metagenomic binning, comparative biology and taxonomic classification.</title>
        <authorList>
            <person name="Goeker M."/>
        </authorList>
    </citation>
    <scope>NUCLEOTIDE SEQUENCE [LARGE SCALE GENOMIC DNA]</scope>
    <source>
        <strain evidence="4 5">DSM 22359</strain>
    </source>
</reference>
<gene>
    <name evidence="4" type="ORF">HNR38_001130</name>
</gene>
<proteinExistence type="predicted"/>
<sequence>MTDIARDMPWLHKAWSTVQHQLASDRLPHALLVTGECGVGKRLWAEAVAGLLLCEKPVNRDQGAPVACGACKQCSLIEAGSHPDLRIYAPEKSRMVRIDQIRALSTFAVASPQVAHHKVAIVDRADQLNINAANALLKTLEEPLADVTLLLLQESGRPVLPTIRSRCQILNIPVPGEEPAHQWLANQVAKMEEGKQPAADILAKSLMLAGNAPRLALEYATGEFPGLRDDAFEAFRQFMKGRATVGEAARAFKALGLDDTLWLFECWAADLARCSAGGQPADPEAADMLGFLAQKNPPWRIHQLLDMVREAREASVYNASVELEASRLLMAWRDLMPRRDARGRAGVGQ</sequence>
<keyword evidence="4" id="KW-0548">Nucleotidyltransferase</keyword>
<evidence type="ECO:0000256" key="1">
    <source>
        <dbReference type="ARBA" id="ARBA00012417"/>
    </source>
</evidence>
<dbReference type="Proteomes" id="UP000591735">
    <property type="component" value="Unassembled WGS sequence"/>
</dbReference>
<accession>A0A840UIQ2</accession>
<dbReference type="GO" id="GO:0008408">
    <property type="term" value="F:3'-5' exonuclease activity"/>
    <property type="evidence" value="ECO:0007669"/>
    <property type="project" value="InterPro"/>
</dbReference>
<dbReference type="NCBIfam" id="TIGR00678">
    <property type="entry name" value="holB"/>
    <property type="match status" value="1"/>
</dbReference>
<dbReference type="PANTHER" id="PTHR11669:SF8">
    <property type="entry name" value="DNA POLYMERASE III SUBUNIT DELTA"/>
    <property type="match status" value="1"/>
</dbReference>
<dbReference type="InterPro" id="IPR004622">
    <property type="entry name" value="DNA_pol_HolB"/>
</dbReference>
<dbReference type="Pfam" id="PF13177">
    <property type="entry name" value="DNA_pol3_delta2"/>
    <property type="match status" value="1"/>
</dbReference>
<dbReference type="InterPro" id="IPR050238">
    <property type="entry name" value="DNA_Rep/Repair_Clamp_Loader"/>
</dbReference>
<comment type="catalytic activity">
    <reaction evidence="3">
        <text>DNA(n) + a 2'-deoxyribonucleoside 5'-triphosphate = DNA(n+1) + diphosphate</text>
        <dbReference type="Rhea" id="RHEA:22508"/>
        <dbReference type="Rhea" id="RHEA-COMP:17339"/>
        <dbReference type="Rhea" id="RHEA-COMP:17340"/>
        <dbReference type="ChEBI" id="CHEBI:33019"/>
        <dbReference type="ChEBI" id="CHEBI:61560"/>
        <dbReference type="ChEBI" id="CHEBI:173112"/>
        <dbReference type="EC" id="2.7.7.7"/>
    </reaction>
</comment>